<feature type="transmembrane region" description="Helical" evidence="1">
    <location>
        <begin position="101"/>
        <end position="120"/>
    </location>
</feature>
<evidence type="ECO:0000313" key="2">
    <source>
        <dbReference type="EMBL" id="MBW3130717.1"/>
    </source>
</evidence>
<keyword evidence="1" id="KW-0812">Transmembrane</keyword>
<feature type="transmembrane region" description="Helical" evidence="1">
    <location>
        <begin position="12"/>
        <end position="31"/>
    </location>
</feature>
<comment type="caution">
    <text evidence="2">The sequence shown here is derived from an EMBL/GenBank/DDBJ whole genome shotgun (WGS) entry which is preliminary data.</text>
</comment>
<accession>A0ABS6X4G9</accession>
<dbReference type="Proteomes" id="UP000826188">
    <property type="component" value="Unassembled WGS sequence"/>
</dbReference>
<proteinExistence type="predicted"/>
<name>A0ABS6X4G9_9BACT</name>
<reference evidence="2 3" key="1">
    <citation type="submission" date="2021-07" db="EMBL/GenBank/DDBJ databases">
        <title>Hymenobacter profundi sp. nov., isolated from deep-sea water.</title>
        <authorList>
            <person name="Kim M.K."/>
        </authorList>
    </citation>
    <scope>NUCLEOTIDE SEQUENCE [LARGE SCALE GENOMIC DNA]</scope>
    <source>
        <strain evidence="2 3">M2</strain>
    </source>
</reference>
<keyword evidence="1" id="KW-0472">Membrane</keyword>
<feature type="transmembrane region" description="Helical" evidence="1">
    <location>
        <begin position="126"/>
        <end position="150"/>
    </location>
</feature>
<dbReference type="RefSeq" id="WP_219161134.1">
    <property type="nucleotide sequence ID" value="NZ_JAHWGL010000117.1"/>
</dbReference>
<dbReference type="EMBL" id="JAHWGL010000117">
    <property type="protein sequence ID" value="MBW3130717.1"/>
    <property type="molecule type" value="Genomic_DNA"/>
</dbReference>
<keyword evidence="1" id="KW-1133">Transmembrane helix</keyword>
<sequence>MPTLFYSFPGFLHLVAAVSALLLGPSVLLAGRWGTYSHKRLGYAYLGSMVVMLVTAFGVYRVYHAFGVFHYAALLTLATLLAGMMPVIIRKPASAWLTWHYYGMYWSVMELYVGLVAEVLSHQPHFSFLTVASWSVGLVFLPGGLVFWWYHRQWKALVRQRPM</sequence>
<keyword evidence="3" id="KW-1185">Reference proteome</keyword>
<protein>
    <recommendedName>
        <fullName evidence="4">DUF2306 domain-containing protein</fullName>
    </recommendedName>
</protein>
<evidence type="ECO:0000256" key="1">
    <source>
        <dbReference type="SAM" id="Phobius"/>
    </source>
</evidence>
<evidence type="ECO:0000313" key="3">
    <source>
        <dbReference type="Proteomes" id="UP000826188"/>
    </source>
</evidence>
<organism evidence="2 3">
    <name type="scientific">Hymenobacter profundi</name>
    <dbReference type="NCBI Taxonomy" id="1982110"/>
    <lineage>
        <taxon>Bacteria</taxon>
        <taxon>Pseudomonadati</taxon>
        <taxon>Bacteroidota</taxon>
        <taxon>Cytophagia</taxon>
        <taxon>Cytophagales</taxon>
        <taxon>Hymenobacteraceae</taxon>
        <taxon>Hymenobacter</taxon>
    </lineage>
</organism>
<gene>
    <name evidence="2" type="ORF">KYK14_19305</name>
</gene>
<evidence type="ECO:0008006" key="4">
    <source>
        <dbReference type="Google" id="ProtNLM"/>
    </source>
</evidence>
<feature type="transmembrane region" description="Helical" evidence="1">
    <location>
        <begin position="43"/>
        <end position="63"/>
    </location>
</feature>
<feature type="transmembrane region" description="Helical" evidence="1">
    <location>
        <begin position="69"/>
        <end position="89"/>
    </location>
</feature>